<feature type="transmembrane region" description="Helical" evidence="2">
    <location>
        <begin position="386"/>
        <end position="407"/>
    </location>
</feature>
<keyword evidence="1" id="KW-0175">Coiled coil</keyword>
<dbReference type="SUPFAM" id="SSF82866">
    <property type="entry name" value="Multidrug efflux transporter AcrB transmembrane domain"/>
    <property type="match status" value="2"/>
</dbReference>
<dbReference type="RefSeq" id="WP_133994839.1">
    <property type="nucleotide sequence ID" value="NZ_SODV01000001.1"/>
</dbReference>
<dbReference type="Gene3D" id="3.30.70.1440">
    <property type="entry name" value="Multidrug efflux transporter AcrB pore domain"/>
    <property type="match status" value="1"/>
</dbReference>
<reference evidence="4 5" key="1">
    <citation type="submission" date="2019-03" db="EMBL/GenBank/DDBJ databases">
        <title>Genomic Encyclopedia of Type Strains, Phase IV (KMG-IV): sequencing the most valuable type-strain genomes for metagenomic binning, comparative biology and taxonomic classification.</title>
        <authorList>
            <person name="Goeker M."/>
        </authorList>
    </citation>
    <scope>NUCLEOTIDE SEQUENCE [LARGE SCALE GENOMIC DNA]</scope>
    <source>
        <strain evidence="4 5">DSM 100059</strain>
    </source>
</reference>
<dbReference type="InterPro" id="IPR001036">
    <property type="entry name" value="Acrflvin-R"/>
</dbReference>
<evidence type="ECO:0000259" key="3">
    <source>
        <dbReference type="PROSITE" id="PS50156"/>
    </source>
</evidence>
<evidence type="ECO:0000256" key="1">
    <source>
        <dbReference type="SAM" id="Coils"/>
    </source>
</evidence>
<dbReference type="PANTHER" id="PTHR32063">
    <property type="match status" value="1"/>
</dbReference>
<dbReference type="PANTHER" id="PTHR32063:SF0">
    <property type="entry name" value="SWARMING MOTILITY PROTEIN SWRC"/>
    <property type="match status" value="1"/>
</dbReference>
<dbReference type="Gene3D" id="3.30.2090.10">
    <property type="entry name" value="Multidrug efflux transporter AcrB TolC docking domain, DN and DC subdomains"/>
    <property type="match status" value="2"/>
</dbReference>
<feature type="transmembrane region" description="Helical" evidence="2">
    <location>
        <begin position="459"/>
        <end position="486"/>
    </location>
</feature>
<feature type="transmembrane region" description="Helical" evidence="2">
    <location>
        <begin position="360"/>
        <end position="380"/>
    </location>
</feature>
<feature type="transmembrane region" description="Helical" evidence="2">
    <location>
        <begin position="428"/>
        <end position="447"/>
    </location>
</feature>
<organism evidence="4 5">
    <name type="scientific">Dinghuibacter silviterrae</name>
    <dbReference type="NCBI Taxonomy" id="1539049"/>
    <lineage>
        <taxon>Bacteria</taxon>
        <taxon>Pseudomonadati</taxon>
        <taxon>Bacteroidota</taxon>
        <taxon>Chitinophagia</taxon>
        <taxon>Chitinophagales</taxon>
        <taxon>Chitinophagaceae</taxon>
        <taxon>Dinghuibacter</taxon>
    </lineage>
</organism>
<evidence type="ECO:0000256" key="2">
    <source>
        <dbReference type="SAM" id="Phobius"/>
    </source>
</evidence>
<keyword evidence="2" id="KW-1133">Transmembrane helix</keyword>
<gene>
    <name evidence="4" type="ORF">EDB95_3271</name>
</gene>
<keyword evidence="5" id="KW-1185">Reference proteome</keyword>
<dbReference type="Pfam" id="PF00873">
    <property type="entry name" value="ACR_tran"/>
    <property type="match status" value="1"/>
</dbReference>
<feature type="transmembrane region" description="Helical" evidence="2">
    <location>
        <begin position="895"/>
        <end position="915"/>
    </location>
</feature>
<feature type="transmembrane region" description="Helical" evidence="2">
    <location>
        <begin position="531"/>
        <end position="553"/>
    </location>
</feature>
<dbReference type="OrthoDB" id="9757876at2"/>
<dbReference type="PROSITE" id="PS50156">
    <property type="entry name" value="SSD"/>
    <property type="match status" value="1"/>
</dbReference>
<protein>
    <submittedName>
        <fullName evidence="4">HAE1 family hydrophobic/amphiphilic exporter-1</fullName>
    </submittedName>
</protein>
<feature type="transmembrane region" description="Helical" evidence="2">
    <location>
        <begin position="998"/>
        <end position="1021"/>
    </location>
</feature>
<evidence type="ECO:0000313" key="5">
    <source>
        <dbReference type="Proteomes" id="UP000294498"/>
    </source>
</evidence>
<sequence length="1062" mass="115185">MQISKISIQRPTLVVVLFSILTLMGLLSYSTLNYELFPKFASNVITITTVYPGAGPEEVESSVTKKIENAVAAMENVKKLTAISSDNLSVLTIQLTTAANADVSLEDAQRRVNVIISDLPTDAKTPSLNKFDLSDLPIITLSASADMEATKLYDIVNQKIQPLLSRLPGMAQVTLVGGSEREIQINVNSQKLEAYKLSLAQVRQVVTNANQEFPTGAIKTDAQNTSIRLAAKFTSIDQIRNLVITTTDDGTQVRLSDVADVQDGIKDQDQLSRVDRVDAIALQLQKQTDANAVEVSKEVKAAVAQLEQDYSAYKLKLNIANDTTTFTLDSANSVIRDLFIAVLLVAAVMLLFLHTLRNAFITMISIPASLVATFIGIKLLGYSLNLMSLLGLSLVVGILVDDAIVVLENIHRHMEMGKNKVRAAYDGVAEIGTTVMSITFVIVVVFLPISLTNEIVSQILRQFCIVVVIATGFSLLASFTIVPLLYSRMGKVEHLTGKNIFEKFIMWFERRLDAFTHWMSATLRWCLRHRIATLGIATVLLFSSFYLVGGGFIGGEFIPNGDRGQFIVALELPKDASVQQANQATMKAEAYLATKPEITSMITVVGQASADNFGQANQAVAYESQITVTLVDESKRSVGSDIYAAHVKQELAAQLTGVKVKTLPVSILGSAQAAPIQLDVLGADLDSAMAFANVALETLRKINGVTEAKLSMENGTPEVDVHFDRDKMSALGLTLDVVGATMQTAFQGTADDSKLKYRQGAYEYDINMRFGKFDRKNIADVSNLSFVNNKGQLVKLNQFATVTEGSGPSELERRDKSPSVSVRSQVIGRPSGTVTAEFAAALLKLRRPTGVTYIFAGDQENQGDAFSTLGIALLISIVLVYLIMVALYDSYVYPMVVMGSLPMALIGALLALALTNNTLNIFTIMGMIMLMGLVAKNAIILVDFTNQSKAEGHNTFDALVYANHARLRPILMTTIAMVFGMLPIALAKGGVSAVENGLAWVVIGGLVSSMFLTLIVVPVIYSLADGFMRRFHLGHPEKKKQVIQQMAEEPSGNGQAVVAVHH</sequence>
<feature type="transmembrane region" description="Helical" evidence="2">
    <location>
        <begin position="12"/>
        <end position="32"/>
    </location>
</feature>
<keyword evidence="2" id="KW-0812">Transmembrane</keyword>
<feature type="transmembrane region" description="Helical" evidence="2">
    <location>
        <begin position="965"/>
        <end position="986"/>
    </location>
</feature>
<feature type="transmembrane region" description="Helical" evidence="2">
    <location>
        <begin position="865"/>
        <end position="888"/>
    </location>
</feature>
<evidence type="ECO:0000313" key="4">
    <source>
        <dbReference type="EMBL" id="TDX02218.1"/>
    </source>
</evidence>
<dbReference type="Gene3D" id="3.30.70.1430">
    <property type="entry name" value="Multidrug efflux transporter AcrB pore domain"/>
    <property type="match status" value="2"/>
</dbReference>
<dbReference type="EMBL" id="SODV01000001">
    <property type="protein sequence ID" value="TDX02218.1"/>
    <property type="molecule type" value="Genomic_DNA"/>
</dbReference>
<feature type="coiled-coil region" evidence="1">
    <location>
        <begin position="296"/>
        <end position="323"/>
    </location>
</feature>
<feature type="domain" description="SSD" evidence="3">
    <location>
        <begin position="359"/>
        <end position="488"/>
    </location>
</feature>
<comment type="caution">
    <text evidence="4">The sequence shown here is derived from an EMBL/GenBank/DDBJ whole genome shotgun (WGS) entry which is preliminary data.</text>
</comment>
<dbReference type="InterPro" id="IPR027463">
    <property type="entry name" value="AcrB_DN_DC_subdom"/>
</dbReference>
<dbReference type="PRINTS" id="PR00702">
    <property type="entry name" value="ACRIFLAVINRP"/>
</dbReference>
<dbReference type="Proteomes" id="UP000294498">
    <property type="component" value="Unassembled WGS sequence"/>
</dbReference>
<keyword evidence="2" id="KW-0472">Membrane</keyword>
<feature type="transmembrane region" description="Helical" evidence="2">
    <location>
        <begin position="334"/>
        <end position="353"/>
    </location>
</feature>
<feature type="transmembrane region" description="Helical" evidence="2">
    <location>
        <begin position="921"/>
        <end position="944"/>
    </location>
</feature>
<dbReference type="SUPFAM" id="SSF82714">
    <property type="entry name" value="Multidrug efflux transporter AcrB TolC docking domain, DN and DC subdomains"/>
    <property type="match status" value="2"/>
</dbReference>
<name>A0A4R8DWA3_9BACT</name>
<dbReference type="AlphaFoldDB" id="A0A4R8DWA3"/>
<proteinExistence type="predicted"/>
<dbReference type="GO" id="GO:0042910">
    <property type="term" value="F:xenobiotic transmembrane transporter activity"/>
    <property type="evidence" value="ECO:0007669"/>
    <property type="project" value="TreeGrafter"/>
</dbReference>
<dbReference type="SUPFAM" id="SSF82693">
    <property type="entry name" value="Multidrug efflux transporter AcrB pore domain, PN1, PN2, PC1 and PC2 subdomains"/>
    <property type="match status" value="3"/>
</dbReference>
<dbReference type="GO" id="GO:0005886">
    <property type="term" value="C:plasma membrane"/>
    <property type="evidence" value="ECO:0007669"/>
    <property type="project" value="TreeGrafter"/>
</dbReference>
<dbReference type="Gene3D" id="1.20.1640.10">
    <property type="entry name" value="Multidrug efflux transporter AcrB transmembrane domain"/>
    <property type="match status" value="2"/>
</dbReference>
<dbReference type="InterPro" id="IPR000731">
    <property type="entry name" value="SSD"/>
</dbReference>
<accession>A0A4R8DWA3</accession>
<dbReference type="Gene3D" id="3.30.70.1320">
    <property type="entry name" value="Multidrug efflux transporter AcrB pore domain like"/>
    <property type="match status" value="1"/>
</dbReference>